<protein>
    <submittedName>
        <fullName evidence="2">HisZ protein</fullName>
    </submittedName>
    <submittedName>
        <fullName evidence="4">Uncharacterized LOC105273030</fullName>
    </submittedName>
</protein>
<evidence type="ECO:0000313" key="4">
    <source>
        <dbReference type="RefSeq" id="NP_001401462.1"/>
    </source>
</evidence>
<dbReference type="InterPro" id="IPR015897">
    <property type="entry name" value="CHK_kinase-like"/>
</dbReference>
<reference evidence="4" key="2">
    <citation type="submission" date="2025-04" db="UniProtKB">
        <authorList>
            <consortium name="RefSeq"/>
        </authorList>
    </citation>
    <scope>IDENTIFICATION</scope>
</reference>
<dbReference type="SUPFAM" id="SSF56112">
    <property type="entry name" value="Protein kinase-like (PK-like)"/>
    <property type="match status" value="1"/>
</dbReference>
<name>A0A0C9R214_9HYME</name>
<evidence type="ECO:0000313" key="3">
    <source>
        <dbReference type="Proteomes" id="UP000694866"/>
    </source>
</evidence>
<accession>A0A9R1TPZ2</accession>
<dbReference type="OrthoDB" id="5396515at2759"/>
<dbReference type="AlphaFoldDB" id="A0A0C9R214"/>
<evidence type="ECO:0000313" key="2">
    <source>
        <dbReference type="EMBL" id="JAG70668.1"/>
    </source>
</evidence>
<dbReference type="Pfam" id="PF02958">
    <property type="entry name" value="EcKL"/>
    <property type="match status" value="1"/>
</dbReference>
<dbReference type="InterPro" id="IPR004119">
    <property type="entry name" value="EcKL"/>
</dbReference>
<feature type="domain" description="CHK kinase-like" evidence="1">
    <location>
        <begin position="137"/>
        <end position="333"/>
    </location>
</feature>
<dbReference type="InterPro" id="IPR011009">
    <property type="entry name" value="Kinase-like_dom_sf"/>
</dbReference>
<keyword evidence="3" id="KW-1185">Reference proteome</keyword>
<gene>
    <name evidence="2 4" type="primary">hisZ</name>
    <name evidence="4" type="synonym">LOC105273030</name>
    <name evidence="2" type="ORF">g.15937</name>
</gene>
<dbReference type="KEGG" id="fas:105273030"/>
<organism evidence="2">
    <name type="scientific">Fopius arisanus</name>
    <dbReference type="NCBI Taxonomy" id="64838"/>
    <lineage>
        <taxon>Eukaryota</taxon>
        <taxon>Metazoa</taxon>
        <taxon>Ecdysozoa</taxon>
        <taxon>Arthropoda</taxon>
        <taxon>Hexapoda</taxon>
        <taxon>Insecta</taxon>
        <taxon>Pterygota</taxon>
        <taxon>Neoptera</taxon>
        <taxon>Endopterygota</taxon>
        <taxon>Hymenoptera</taxon>
        <taxon>Apocrita</taxon>
        <taxon>Ichneumonoidea</taxon>
        <taxon>Braconidae</taxon>
        <taxon>Opiinae</taxon>
        <taxon>Fopius</taxon>
    </lineage>
</organism>
<dbReference type="PANTHER" id="PTHR11012:SF57">
    <property type="entry name" value="LD10016P"/>
    <property type="match status" value="1"/>
</dbReference>
<dbReference type="Gene3D" id="3.90.1200.10">
    <property type="match status" value="1"/>
</dbReference>
<proteinExistence type="predicted"/>
<dbReference type="RefSeq" id="NP_001401462.1">
    <property type="nucleotide sequence ID" value="NM_001414533.1"/>
</dbReference>
<dbReference type="EMBL" id="GBYB01000901">
    <property type="protein sequence ID" value="JAG70668.1"/>
    <property type="molecule type" value="Transcribed_RNA"/>
</dbReference>
<sequence>MGKDIELLNGVSKFFTEQLLEEVLAKKFGEKDVEVTGWEFGEASAKGDSYLSEVDRVVINGKIKGKPESVKVVVKSFPSNLGRRNTFRSNVFFKNEILFYTRIVPEFKKFLASKKKEYLFLVPDCLAHFLDGENDFIVLEDVSVYGFGPAARQSTLSLEECKVILKAMARFHGVSFAHKDQHEKEFYKVAGQLEETYFSEKWTDWYAKFQALIVSIAKDAISLEYPDTPQQKKFCSLDGKDLWKKSVELCTRIHAPTSVVNQGDCWAPNFLIRETTSGEMETLLLDFQLARCASPVTDISFFIYSCTDQKMRDENFDFLLKFYHEELSKTISELGSNAEEVYPWYLFQEEVKEQFVHGVGFCLESIPFSMLDESEALNLDGIKGDEAVDIVEVFALKPLKVPAKRQRLASALVDAIDRGFL</sequence>
<dbReference type="Proteomes" id="UP000694866">
    <property type="component" value="Unplaced"/>
</dbReference>
<dbReference type="SMART" id="SM00587">
    <property type="entry name" value="CHK"/>
    <property type="match status" value="1"/>
</dbReference>
<dbReference type="PANTHER" id="PTHR11012">
    <property type="entry name" value="PROTEIN KINASE-LIKE DOMAIN-CONTAINING"/>
    <property type="match status" value="1"/>
</dbReference>
<reference evidence="2" key="1">
    <citation type="submission" date="2015-01" db="EMBL/GenBank/DDBJ databases">
        <title>Transcriptome Assembly of Fopius arisanus.</title>
        <authorList>
            <person name="Geib S."/>
        </authorList>
    </citation>
    <scope>NUCLEOTIDE SEQUENCE</scope>
</reference>
<evidence type="ECO:0000259" key="1">
    <source>
        <dbReference type="SMART" id="SM00587"/>
    </source>
</evidence>
<accession>A0A0C9R214</accession>